<keyword evidence="7" id="KW-0539">Nucleus</keyword>
<comment type="subcellular location">
    <subcellularLocation>
        <location evidence="1">Nucleus</location>
    </subcellularLocation>
</comment>
<evidence type="ECO:0000256" key="6">
    <source>
        <dbReference type="ARBA" id="ARBA00023163"/>
    </source>
</evidence>
<evidence type="ECO:0000256" key="2">
    <source>
        <dbReference type="ARBA" id="ARBA00022723"/>
    </source>
</evidence>
<dbReference type="PANTHER" id="PTHR31313">
    <property type="entry name" value="TY1 ENHANCER ACTIVATOR"/>
    <property type="match status" value="1"/>
</dbReference>
<feature type="region of interest" description="Disordered" evidence="8">
    <location>
        <begin position="1"/>
        <end position="39"/>
    </location>
</feature>
<dbReference type="OMA" id="YIAHTAC"/>
<feature type="compositionally biased region" description="Basic and acidic residues" evidence="8">
    <location>
        <begin position="1"/>
        <end position="11"/>
    </location>
</feature>
<dbReference type="GeneID" id="93571073"/>
<dbReference type="InterPro" id="IPR001138">
    <property type="entry name" value="Zn2Cys6_DnaBD"/>
</dbReference>
<dbReference type="RefSeq" id="XP_067475434.1">
    <property type="nucleotide sequence ID" value="XM_067618585.1"/>
</dbReference>
<keyword evidence="6" id="KW-0804">Transcription</keyword>
<evidence type="ECO:0000313" key="10">
    <source>
        <dbReference type="EMBL" id="OJJ68185.1"/>
    </source>
</evidence>
<dbReference type="FunFam" id="4.10.240.10:FF:000015">
    <property type="entry name" value="Nitrogen assimilation transcription factor nirA"/>
    <property type="match status" value="1"/>
</dbReference>
<evidence type="ECO:0000256" key="4">
    <source>
        <dbReference type="ARBA" id="ARBA00023015"/>
    </source>
</evidence>
<dbReference type="GO" id="GO:0003677">
    <property type="term" value="F:DNA binding"/>
    <property type="evidence" value="ECO:0007669"/>
    <property type="project" value="UniProtKB-KW"/>
</dbReference>
<dbReference type="InterPro" id="IPR007219">
    <property type="entry name" value="XnlR_reg_dom"/>
</dbReference>
<dbReference type="InterPro" id="IPR051615">
    <property type="entry name" value="Transcr_Regulatory_Elem"/>
</dbReference>
<evidence type="ECO:0000256" key="8">
    <source>
        <dbReference type="SAM" id="MobiDB-lite"/>
    </source>
</evidence>
<dbReference type="GO" id="GO:0008270">
    <property type="term" value="F:zinc ion binding"/>
    <property type="evidence" value="ECO:0007669"/>
    <property type="project" value="InterPro"/>
</dbReference>
<dbReference type="AlphaFoldDB" id="A0A1L9U918"/>
<keyword evidence="11" id="KW-1185">Reference proteome</keyword>
<dbReference type="SMART" id="SM00066">
    <property type="entry name" value="GAL4"/>
    <property type="match status" value="1"/>
</dbReference>
<evidence type="ECO:0000256" key="3">
    <source>
        <dbReference type="ARBA" id="ARBA00022833"/>
    </source>
</evidence>
<evidence type="ECO:0000313" key="11">
    <source>
        <dbReference type="Proteomes" id="UP000184499"/>
    </source>
</evidence>
<evidence type="ECO:0000256" key="7">
    <source>
        <dbReference type="ARBA" id="ARBA00023242"/>
    </source>
</evidence>
<feature type="compositionally biased region" description="Polar residues" evidence="8">
    <location>
        <begin position="794"/>
        <end position="807"/>
    </location>
</feature>
<dbReference type="InterPro" id="IPR036864">
    <property type="entry name" value="Zn2-C6_fun-type_DNA-bd_sf"/>
</dbReference>
<dbReference type="GO" id="GO:0006351">
    <property type="term" value="P:DNA-templated transcription"/>
    <property type="evidence" value="ECO:0007669"/>
    <property type="project" value="InterPro"/>
</dbReference>
<dbReference type="EMBL" id="KV878691">
    <property type="protein sequence ID" value="OJJ68185.1"/>
    <property type="molecule type" value="Genomic_DNA"/>
</dbReference>
<gene>
    <name evidence="10" type="ORF">ASPBRDRAFT_134213</name>
</gene>
<dbReference type="OrthoDB" id="2162761at2759"/>
<dbReference type="Gene3D" id="4.10.240.10">
    <property type="entry name" value="Zn(2)-C6 fungal-type DNA-binding domain"/>
    <property type="match status" value="1"/>
</dbReference>
<accession>A0A1L9U918</accession>
<keyword evidence="5" id="KW-0238">DNA-binding</keyword>
<protein>
    <recommendedName>
        <fullName evidence="9">Zn(2)-C6 fungal-type domain-containing protein</fullName>
    </recommendedName>
</protein>
<evidence type="ECO:0000259" key="9">
    <source>
        <dbReference type="PROSITE" id="PS50048"/>
    </source>
</evidence>
<dbReference type="PANTHER" id="PTHR31313:SF81">
    <property type="entry name" value="TY1 ENHANCER ACTIVATOR"/>
    <property type="match status" value="1"/>
</dbReference>
<dbReference type="Pfam" id="PF04082">
    <property type="entry name" value="Fungal_trans"/>
    <property type="match status" value="1"/>
</dbReference>
<dbReference type="STRING" id="767769.A0A1L9U918"/>
<dbReference type="SUPFAM" id="SSF57701">
    <property type="entry name" value="Zn2/Cys6 DNA-binding domain"/>
    <property type="match status" value="1"/>
</dbReference>
<dbReference type="PROSITE" id="PS50048">
    <property type="entry name" value="ZN2_CY6_FUNGAL_2"/>
    <property type="match status" value="1"/>
</dbReference>
<proteinExistence type="predicted"/>
<evidence type="ECO:0000256" key="1">
    <source>
        <dbReference type="ARBA" id="ARBA00004123"/>
    </source>
</evidence>
<evidence type="ECO:0000256" key="5">
    <source>
        <dbReference type="ARBA" id="ARBA00023125"/>
    </source>
</evidence>
<dbReference type="Pfam" id="PF00172">
    <property type="entry name" value="Zn_clus"/>
    <property type="match status" value="1"/>
</dbReference>
<dbReference type="PROSITE" id="PS00463">
    <property type="entry name" value="ZN2_CY6_FUNGAL_1"/>
    <property type="match status" value="1"/>
</dbReference>
<feature type="region of interest" description="Disordered" evidence="8">
    <location>
        <begin position="791"/>
        <end position="837"/>
    </location>
</feature>
<keyword evidence="3" id="KW-0862">Zinc</keyword>
<dbReference type="GO" id="GO:0005634">
    <property type="term" value="C:nucleus"/>
    <property type="evidence" value="ECO:0007669"/>
    <property type="project" value="UniProtKB-SubCell"/>
</dbReference>
<keyword evidence="4" id="KW-0805">Transcription regulation</keyword>
<dbReference type="GO" id="GO:0009893">
    <property type="term" value="P:positive regulation of metabolic process"/>
    <property type="evidence" value="ECO:0007669"/>
    <property type="project" value="UniProtKB-ARBA"/>
</dbReference>
<dbReference type="CDD" id="cd12148">
    <property type="entry name" value="fungal_TF_MHR"/>
    <property type="match status" value="1"/>
</dbReference>
<name>A0A1L9U918_ASPBC</name>
<feature type="compositionally biased region" description="Polar residues" evidence="8">
    <location>
        <begin position="27"/>
        <end position="37"/>
    </location>
</feature>
<organism evidence="10 11">
    <name type="scientific">Aspergillus brasiliensis (strain CBS 101740 / IMI 381727 / IBT 21946)</name>
    <dbReference type="NCBI Taxonomy" id="767769"/>
    <lineage>
        <taxon>Eukaryota</taxon>
        <taxon>Fungi</taxon>
        <taxon>Dikarya</taxon>
        <taxon>Ascomycota</taxon>
        <taxon>Pezizomycotina</taxon>
        <taxon>Eurotiomycetes</taxon>
        <taxon>Eurotiomycetidae</taxon>
        <taxon>Eurotiales</taxon>
        <taxon>Aspergillaceae</taxon>
        <taxon>Aspergillus</taxon>
        <taxon>Aspergillus subgen. Circumdati</taxon>
    </lineage>
</organism>
<sequence length="837" mass="93587">MEDSSAEKSQEMDTTPNLTGSRGKASTRIQATKSDNGPASKRRCVSTACIACRRRKSKCDGNLPSCAACSSVYHTACVYDPNSDHRRKGVYKKDTDALRTKNTTLLTLIQALLNYEEEDAFDLVRQIRSCDNLEDVAQSILGQGRGSTAGPEDTAASGDEALTQADQFESELAGKMSELVLDGSRKFIGGTSNLIFLPPGSELNEFRSSLGAQELDQGRGDYSVTQWTRVTQDERLISHLMTMYFTWHYPFFTTLSKDLFYRDYIRGVPSQYCSSLLVNAMLALGCHFSAWEGARADPKNSATAGDHFFKEAKRLFFENDEHANAKLCTVQALALLSVREAGCGRESKGWVYSGMSFRMAFDLGLNFDSTSLGARDLGEEEVDARRITFWGCFLFDKCWSNYLGRQPQLAASSISVPKVDILPNEEAELWSPYMDMGIFRLCEINGDLLVFFYDPTPKEKPSTKQAELKKLSDLHTRLEAWKKDLPKELRPQEGQLPQALLMHMFYQLLLIHLYRPFLKYSKVNSPLPQHVSPRKLCTQAASAISKLLRIYKRTYGFKQICNIAVYMAHTALTVHLLNLPEKNAQRDVVHGLRHLEEMGESWLCARRTLRILEISANKWHVELPPEATATFEQTHAKWGSWGSWDQAISPPPSEESPPAPTMNLPIADPNTQRSLNVQLAQGATRLPEPTYLRPVTNTYNQFQPVPAAQHEVWYGPDEEQIRAFTTGQNIPATTTSSPITPFDGPENLVEESQDWWSREPSAMTFGMEHWVPGWNPGISGREPDMRFGNHYANVGQTSGAEDSSRPNPTMRFGVGGPPGSANPEQQQHPGMPGYSGV</sequence>
<dbReference type="VEuPathDB" id="FungiDB:ASPBRDRAFT_134213"/>
<keyword evidence="2" id="KW-0479">Metal-binding</keyword>
<feature type="domain" description="Zn(2)-C6 fungal-type" evidence="9">
    <location>
        <begin position="48"/>
        <end position="79"/>
    </location>
</feature>
<dbReference type="SMART" id="SM00906">
    <property type="entry name" value="Fungal_trans"/>
    <property type="match status" value="1"/>
</dbReference>
<dbReference type="GO" id="GO:0000981">
    <property type="term" value="F:DNA-binding transcription factor activity, RNA polymerase II-specific"/>
    <property type="evidence" value="ECO:0007669"/>
    <property type="project" value="InterPro"/>
</dbReference>
<reference evidence="11" key="1">
    <citation type="journal article" date="2017" name="Genome Biol.">
        <title>Comparative genomics reveals high biological diversity and specific adaptations in the industrially and medically important fungal genus Aspergillus.</title>
        <authorList>
            <person name="de Vries R.P."/>
            <person name="Riley R."/>
            <person name="Wiebenga A."/>
            <person name="Aguilar-Osorio G."/>
            <person name="Amillis S."/>
            <person name="Uchima C.A."/>
            <person name="Anderluh G."/>
            <person name="Asadollahi M."/>
            <person name="Askin M."/>
            <person name="Barry K."/>
            <person name="Battaglia E."/>
            <person name="Bayram O."/>
            <person name="Benocci T."/>
            <person name="Braus-Stromeyer S.A."/>
            <person name="Caldana C."/>
            <person name="Canovas D."/>
            <person name="Cerqueira G.C."/>
            <person name="Chen F."/>
            <person name="Chen W."/>
            <person name="Choi C."/>
            <person name="Clum A."/>
            <person name="Dos Santos R.A."/>
            <person name="Damasio A.R."/>
            <person name="Diallinas G."/>
            <person name="Emri T."/>
            <person name="Fekete E."/>
            <person name="Flipphi M."/>
            <person name="Freyberg S."/>
            <person name="Gallo A."/>
            <person name="Gournas C."/>
            <person name="Habgood R."/>
            <person name="Hainaut M."/>
            <person name="Harispe M.L."/>
            <person name="Henrissat B."/>
            <person name="Hilden K.S."/>
            <person name="Hope R."/>
            <person name="Hossain A."/>
            <person name="Karabika E."/>
            <person name="Karaffa L."/>
            <person name="Karanyi Z."/>
            <person name="Krasevec N."/>
            <person name="Kuo A."/>
            <person name="Kusch H."/>
            <person name="LaButti K."/>
            <person name="Lagendijk E.L."/>
            <person name="Lapidus A."/>
            <person name="Levasseur A."/>
            <person name="Lindquist E."/>
            <person name="Lipzen A."/>
            <person name="Logrieco A.F."/>
            <person name="MacCabe A."/>
            <person name="Maekelae M.R."/>
            <person name="Malavazi I."/>
            <person name="Melin P."/>
            <person name="Meyer V."/>
            <person name="Mielnichuk N."/>
            <person name="Miskei M."/>
            <person name="Molnar A.P."/>
            <person name="Mule G."/>
            <person name="Ngan C.Y."/>
            <person name="Orejas M."/>
            <person name="Orosz E."/>
            <person name="Ouedraogo J.P."/>
            <person name="Overkamp K.M."/>
            <person name="Park H.-S."/>
            <person name="Perrone G."/>
            <person name="Piumi F."/>
            <person name="Punt P.J."/>
            <person name="Ram A.F."/>
            <person name="Ramon A."/>
            <person name="Rauscher S."/>
            <person name="Record E."/>
            <person name="Riano-Pachon D.M."/>
            <person name="Robert V."/>
            <person name="Roehrig J."/>
            <person name="Ruller R."/>
            <person name="Salamov A."/>
            <person name="Salih N.S."/>
            <person name="Samson R.A."/>
            <person name="Sandor E."/>
            <person name="Sanguinetti M."/>
            <person name="Schuetze T."/>
            <person name="Sepcic K."/>
            <person name="Shelest E."/>
            <person name="Sherlock G."/>
            <person name="Sophianopoulou V."/>
            <person name="Squina F.M."/>
            <person name="Sun H."/>
            <person name="Susca A."/>
            <person name="Todd R.B."/>
            <person name="Tsang A."/>
            <person name="Unkles S.E."/>
            <person name="van de Wiele N."/>
            <person name="van Rossen-Uffink D."/>
            <person name="Oliveira J.V."/>
            <person name="Vesth T.C."/>
            <person name="Visser J."/>
            <person name="Yu J.-H."/>
            <person name="Zhou M."/>
            <person name="Andersen M.R."/>
            <person name="Archer D.B."/>
            <person name="Baker S.E."/>
            <person name="Benoit I."/>
            <person name="Brakhage A.A."/>
            <person name="Braus G.H."/>
            <person name="Fischer R."/>
            <person name="Frisvad J.C."/>
            <person name="Goldman G.H."/>
            <person name="Houbraken J."/>
            <person name="Oakley B."/>
            <person name="Pocsi I."/>
            <person name="Scazzocchio C."/>
            <person name="Seiboth B."/>
            <person name="vanKuyk P.A."/>
            <person name="Wortman J."/>
            <person name="Dyer P.S."/>
            <person name="Grigoriev I.V."/>
        </authorList>
    </citation>
    <scope>NUCLEOTIDE SEQUENCE [LARGE SCALE GENOMIC DNA]</scope>
    <source>
        <strain evidence="11">CBS 101740 / IMI 381727 / IBT 21946</strain>
    </source>
</reference>
<dbReference type="CDD" id="cd00067">
    <property type="entry name" value="GAL4"/>
    <property type="match status" value="1"/>
</dbReference>
<dbReference type="Proteomes" id="UP000184499">
    <property type="component" value="Unassembled WGS sequence"/>
</dbReference>